<feature type="compositionally biased region" description="Polar residues" evidence="5">
    <location>
        <begin position="334"/>
        <end position="352"/>
    </location>
</feature>
<dbReference type="InterPro" id="IPR051694">
    <property type="entry name" value="Immunoregulatory_rcpt-like"/>
</dbReference>
<comment type="subcellular location">
    <subcellularLocation>
        <location evidence="1">Membrane</location>
        <topology evidence="1">Single-pass membrane protein</topology>
    </subcellularLocation>
</comment>
<name>A0AAX4JNA2_9TREE</name>
<dbReference type="Proteomes" id="UP001355207">
    <property type="component" value="Chromosome 2"/>
</dbReference>
<keyword evidence="7" id="KW-0732">Signal</keyword>
<reference evidence="8 9" key="1">
    <citation type="submission" date="2024-01" db="EMBL/GenBank/DDBJ databases">
        <title>Comparative genomics of Cryptococcus and Kwoniella reveals pathogenesis evolution and contrasting modes of karyotype evolution via chromosome fusion or intercentromeric recombination.</title>
        <authorList>
            <person name="Coelho M.A."/>
            <person name="David-Palma M."/>
            <person name="Shea T."/>
            <person name="Bowers K."/>
            <person name="McGinley-Smith S."/>
            <person name="Mohammad A.W."/>
            <person name="Gnirke A."/>
            <person name="Yurkov A.M."/>
            <person name="Nowrousian M."/>
            <person name="Sun S."/>
            <person name="Cuomo C.A."/>
            <person name="Heitman J."/>
        </authorList>
    </citation>
    <scope>NUCLEOTIDE SEQUENCE [LARGE SCALE GENOMIC DNA]</scope>
    <source>
        <strain evidence="8 9">CBS 6074</strain>
    </source>
</reference>
<evidence type="ECO:0008006" key="10">
    <source>
        <dbReference type="Google" id="ProtNLM"/>
    </source>
</evidence>
<sequence>MLTISLLRVLSLIVPYLIFISLLYQASAQSTITSKNAIATGTTPSPSTTVYTGIPSLIFGSIPTMTACQSQVILWQVYNEDPSKVNITLYAMNDGVDQSIPSPSTTAVAATQTSKAAVVSSQTALAASPKPTSAGITSSVAAAQAVVTPSAVPNKRQEIQERTVLDLNITLVTQYANHGWGFNPVKLPEGRYYILGVVDDGHQTSNKSNVFSVVEGDDTACLSVYKSLSASATGTATKNGGSAKITATSSSSGIVGGSAENDNNSTEKKGISGGAIGGIVVGVIAGLAALALLLFCCKRKRRNVRNGSSEEGRGGGFGGFSIGRDNKHRHSKMPSDQTTPTPSDLGHSTNSKTMMVDKNPIAMTPVALRTGDSYRSDKSDEEKGAIENQPTIEELPGTNTNTFMTPQSTPFTASSFGSQTHGRRRSDPFTTPTLGELPSLSPIYSNDEIGKFSYNPDSTTSNGSTTITQPAAAMLPKMKSISRNPSKTSNQGQSPSDNDGTAAGVGLGISSVTALKPSESFTASSTFDKQSKSEPGTRRSSLHGLGNGTPPSPDPNQFAIPTTNGIAGAPGLGRSTSSRRKPVPSLGPELRTELARQGSLKDLKDGKPKDDSNNNAVQQQGRRKSYKLMPDPPMIQE</sequence>
<feature type="region of interest" description="Disordered" evidence="5">
    <location>
        <begin position="481"/>
        <end position="505"/>
    </location>
</feature>
<dbReference type="GeneID" id="91092403"/>
<accession>A0AAX4JNA2</accession>
<feature type="signal peptide" evidence="7">
    <location>
        <begin position="1"/>
        <end position="28"/>
    </location>
</feature>
<evidence type="ECO:0000256" key="3">
    <source>
        <dbReference type="ARBA" id="ARBA00022989"/>
    </source>
</evidence>
<keyword evidence="4 6" id="KW-0472">Membrane</keyword>
<feature type="compositionally biased region" description="Polar residues" evidence="5">
    <location>
        <begin position="481"/>
        <end position="499"/>
    </location>
</feature>
<proteinExistence type="predicted"/>
<feature type="compositionally biased region" description="Basic and acidic residues" evidence="5">
    <location>
        <begin position="590"/>
        <end position="612"/>
    </location>
</feature>
<dbReference type="PANTHER" id="PTHR15549">
    <property type="entry name" value="PAIRED IMMUNOGLOBULIN-LIKE TYPE 2 RECEPTOR"/>
    <property type="match status" value="1"/>
</dbReference>
<gene>
    <name evidence="8" type="ORF">L201_001731</name>
</gene>
<feature type="compositionally biased region" description="Polar residues" evidence="5">
    <location>
        <begin position="397"/>
        <end position="420"/>
    </location>
</feature>
<dbReference type="AlphaFoldDB" id="A0AAX4JNA2"/>
<feature type="region of interest" description="Disordered" evidence="5">
    <location>
        <begin position="451"/>
        <end position="470"/>
    </location>
</feature>
<protein>
    <recommendedName>
        <fullName evidence="10">Mid2 domain-containing protein</fullName>
    </recommendedName>
</protein>
<feature type="region of interest" description="Disordered" evidence="5">
    <location>
        <begin position="520"/>
        <end position="637"/>
    </location>
</feature>
<evidence type="ECO:0000256" key="4">
    <source>
        <dbReference type="ARBA" id="ARBA00023136"/>
    </source>
</evidence>
<evidence type="ECO:0000256" key="6">
    <source>
        <dbReference type="SAM" id="Phobius"/>
    </source>
</evidence>
<dbReference type="EMBL" id="CP144099">
    <property type="protein sequence ID" value="WWC86852.1"/>
    <property type="molecule type" value="Genomic_DNA"/>
</dbReference>
<evidence type="ECO:0000256" key="2">
    <source>
        <dbReference type="ARBA" id="ARBA00022692"/>
    </source>
</evidence>
<feature type="transmembrane region" description="Helical" evidence="6">
    <location>
        <begin position="271"/>
        <end position="295"/>
    </location>
</feature>
<organism evidence="8 9">
    <name type="scientific">Kwoniella dendrophila CBS 6074</name>
    <dbReference type="NCBI Taxonomy" id="1295534"/>
    <lineage>
        <taxon>Eukaryota</taxon>
        <taxon>Fungi</taxon>
        <taxon>Dikarya</taxon>
        <taxon>Basidiomycota</taxon>
        <taxon>Agaricomycotina</taxon>
        <taxon>Tremellomycetes</taxon>
        <taxon>Tremellales</taxon>
        <taxon>Cryptococcaceae</taxon>
        <taxon>Kwoniella</taxon>
    </lineage>
</organism>
<feature type="compositionally biased region" description="Polar residues" evidence="5">
    <location>
        <begin position="236"/>
        <end position="253"/>
    </location>
</feature>
<evidence type="ECO:0000313" key="8">
    <source>
        <dbReference type="EMBL" id="WWC86852.1"/>
    </source>
</evidence>
<feature type="compositionally biased region" description="Basic and acidic residues" evidence="5">
    <location>
        <begin position="372"/>
        <end position="385"/>
    </location>
</feature>
<evidence type="ECO:0000256" key="5">
    <source>
        <dbReference type="SAM" id="MobiDB-lite"/>
    </source>
</evidence>
<evidence type="ECO:0000313" key="9">
    <source>
        <dbReference type="Proteomes" id="UP001355207"/>
    </source>
</evidence>
<keyword evidence="2 6" id="KW-0812">Transmembrane</keyword>
<feature type="compositionally biased region" description="Polar residues" evidence="5">
    <location>
        <begin position="455"/>
        <end position="469"/>
    </location>
</feature>
<feature type="region of interest" description="Disordered" evidence="5">
    <location>
        <begin position="304"/>
        <end position="352"/>
    </location>
</feature>
<feature type="region of interest" description="Disordered" evidence="5">
    <location>
        <begin position="367"/>
        <end position="446"/>
    </location>
</feature>
<dbReference type="RefSeq" id="XP_066073615.1">
    <property type="nucleotide sequence ID" value="XM_066217518.1"/>
</dbReference>
<dbReference type="GO" id="GO:0016020">
    <property type="term" value="C:membrane"/>
    <property type="evidence" value="ECO:0007669"/>
    <property type="project" value="UniProtKB-SubCell"/>
</dbReference>
<feature type="chain" id="PRO_5043746830" description="Mid2 domain-containing protein" evidence="7">
    <location>
        <begin position="29"/>
        <end position="637"/>
    </location>
</feature>
<evidence type="ECO:0000256" key="1">
    <source>
        <dbReference type="ARBA" id="ARBA00004167"/>
    </source>
</evidence>
<keyword evidence="9" id="KW-1185">Reference proteome</keyword>
<dbReference type="GO" id="GO:0071944">
    <property type="term" value="C:cell periphery"/>
    <property type="evidence" value="ECO:0007669"/>
    <property type="project" value="UniProtKB-ARBA"/>
</dbReference>
<keyword evidence="3 6" id="KW-1133">Transmembrane helix</keyword>
<evidence type="ECO:0000256" key="7">
    <source>
        <dbReference type="SAM" id="SignalP"/>
    </source>
</evidence>
<feature type="region of interest" description="Disordered" evidence="5">
    <location>
        <begin position="236"/>
        <end position="267"/>
    </location>
</feature>